<proteinExistence type="predicted"/>
<reference evidence="1 2" key="1">
    <citation type="submission" date="2016-10" db="EMBL/GenBank/DDBJ databases">
        <title>Description of Gloeomargarita lithophora gen. nov., sp. nov., a thylakoid-bearing basal-branching cyanobacterium with intracellular carbonates, and proposal for Gloeomargaritales ord. nov.</title>
        <authorList>
            <person name="Moreira D."/>
            <person name="Tavera R."/>
            <person name="Benzerara K."/>
            <person name="Skouri-Panet F."/>
            <person name="Couradeau E."/>
            <person name="Gerard E."/>
            <person name="Loussert C."/>
            <person name="Novelo E."/>
            <person name="Zivanovic Y."/>
            <person name="Lopez-Garcia P."/>
        </authorList>
    </citation>
    <scope>NUCLEOTIDE SEQUENCE [LARGE SCALE GENOMIC DNA]</scope>
    <source>
        <strain evidence="1 2">D10</strain>
    </source>
</reference>
<protein>
    <submittedName>
        <fullName evidence="1">Uncharacterized protein</fullName>
    </submittedName>
</protein>
<dbReference type="STRING" id="1188229.GlitD10_0494"/>
<accession>A0A1J0AA50</accession>
<sequence>MPRKDIYKDAVPFKRQGDIPGDVPLGKSIGIRLPADIDKAIRALPEPTAWARQVLIQAARAELLGECPAVTPGTEPAGDSQAQDNSPAVVAAVNSGAELLQLVDTAQRLKTVPENETAPPPPGNPPVDQASLHFEFVPEQAFVSVDHLQKVLLPLLKTAREQTKIENVQSYLEGMQYILSRSAVPPPPVTIEVQARI</sequence>
<dbReference type="AlphaFoldDB" id="A0A1J0AA50"/>
<dbReference type="RefSeq" id="WP_071453491.1">
    <property type="nucleotide sequence ID" value="NZ_CP017675.1"/>
</dbReference>
<evidence type="ECO:0000313" key="1">
    <source>
        <dbReference type="EMBL" id="APB32806.1"/>
    </source>
</evidence>
<keyword evidence="2" id="KW-1185">Reference proteome</keyword>
<name>A0A1J0AA50_9CYAN</name>
<dbReference type="KEGG" id="glt:GlitD10_0494"/>
<organism evidence="1 2">
    <name type="scientific">Gloeomargarita lithophora Alchichica-D10</name>
    <dbReference type="NCBI Taxonomy" id="1188229"/>
    <lineage>
        <taxon>Bacteria</taxon>
        <taxon>Bacillati</taxon>
        <taxon>Cyanobacteriota</taxon>
        <taxon>Cyanophyceae</taxon>
        <taxon>Gloeomargaritales</taxon>
        <taxon>Gloeomargaritaceae</taxon>
        <taxon>Gloeomargarita</taxon>
    </lineage>
</organism>
<evidence type="ECO:0000313" key="2">
    <source>
        <dbReference type="Proteomes" id="UP000180235"/>
    </source>
</evidence>
<dbReference type="Proteomes" id="UP000180235">
    <property type="component" value="Chromosome"/>
</dbReference>
<dbReference type="EMBL" id="CP017675">
    <property type="protein sequence ID" value="APB32806.1"/>
    <property type="molecule type" value="Genomic_DNA"/>
</dbReference>
<gene>
    <name evidence="1" type="ORF">GlitD10_0494</name>
</gene>